<dbReference type="GO" id="GO:0036430">
    <property type="term" value="F:CMP kinase activity"/>
    <property type="evidence" value="ECO:0007669"/>
    <property type="project" value="RHEA"/>
</dbReference>
<keyword evidence="2 8" id="KW-0808">Transferase</keyword>
<dbReference type="InterPro" id="IPR027417">
    <property type="entry name" value="P-loop_NTPase"/>
</dbReference>
<comment type="caution">
    <text evidence="10">The sequence shown here is derived from an EMBL/GenBank/DDBJ whole genome shotgun (WGS) entry which is preliminary data.</text>
</comment>
<comment type="similarity">
    <text evidence="1 8">Belongs to the cytidylate kinase family. Type 1 subfamily.</text>
</comment>
<dbReference type="GO" id="GO:0036431">
    <property type="term" value="F:dCMP kinase activity"/>
    <property type="evidence" value="ECO:0007669"/>
    <property type="project" value="InterPro"/>
</dbReference>
<proteinExistence type="inferred from homology"/>
<evidence type="ECO:0000259" key="9">
    <source>
        <dbReference type="Pfam" id="PF02224"/>
    </source>
</evidence>
<evidence type="ECO:0000313" key="11">
    <source>
        <dbReference type="Proteomes" id="UP000195447"/>
    </source>
</evidence>
<dbReference type="GO" id="GO:0015949">
    <property type="term" value="P:nucleobase-containing small molecule interconversion"/>
    <property type="evidence" value="ECO:0007669"/>
    <property type="project" value="TreeGrafter"/>
</dbReference>
<evidence type="ECO:0000256" key="7">
    <source>
        <dbReference type="ARBA" id="ARBA00048478"/>
    </source>
</evidence>
<dbReference type="InterPro" id="IPR011994">
    <property type="entry name" value="Cytidylate_kinase_dom"/>
</dbReference>
<dbReference type="RefSeq" id="WP_087158302.1">
    <property type="nucleotide sequence ID" value="NZ_CALHAA010000035.1"/>
</dbReference>
<dbReference type="SUPFAM" id="SSF52540">
    <property type="entry name" value="P-loop containing nucleoside triphosphate hydrolases"/>
    <property type="match status" value="1"/>
</dbReference>
<dbReference type="NCBIfam" id="TIGR00017">
    <property type="entry name" value="cmk"/>
    <property type="match status" value="1"/>
</dbReference>
<dbReference type="Gene3D" id="3.40.50.300">
    <property type="entry name" value="P-loop containing nucleotide triphosphate hydrolases"/>
    <property type="match status" value="1"/>
</dbReference>
<dbReference type="GO" id="GO:0006220">
    <property type="term" value="P:pyrimidine nucleotide metabolic process"/>
    <property type="evidence" value="ECO:0007669"/>
    <property type="project" value="UniProtKB-UniRule"/>
</dbReference>
<gene>
    <name evidence="8" type="primary">cmk</name>
    <name evidence="10" type="ORF">B5F14_02860</name>
</gene>
<dbReference type="PANTHER" id="PTHR21299:SF2">
    <property type="entry name" value="CYTIDYLATE KINASE"/>
    <property type="match status" value="1"/>
</dbReference>
<sequence>MAKINIAIDGPSGVGKSTIADIVADKLNYVHLDTGAMYRCVAYYVLKNEIDYSNEELLEKALSDLKISFQNDHVYLNGEDVTKEIRTNDISMMASKTSAVPMVRQKLVDLQKEIAKSKGYILDGRDICTVVLPDAEVKIFMNADAKARAQRRYDEYINKGIDADYETIYQDIIARDYQDSHRKISPLKKADDAIEIDTSHLTIDEVVDAVLNIINKEI</sequence>
<evidence type="ECO:0000256" key="3">
    <source>
        <dbReference type="ARBA" id="ARBA00022741"/>
    </source>
</evidence>
<dbReference type="EC" id="2.7.4.25" evidence="8"/>
<dbReference type="CDD" id="cd02020">
    <property type="entry name" value="CMPK"/>
    <property type="match status" value="1"/>
</dbReference>
<dbReference type="InterPro" id="IPR003136">
    <property type="entry name" value="Cytidylate_kin"/>
</dbReference>
<keyword evidence="5 8" id="KW-0067">ATP-binding</keyword>
<evidence type="ECO:0000256" key="1">
    <source>
        <dbReference type="ARBA" id="ARBA00009427"/>
    </source>
</evidence>
<evidence type="ECO:0000313" key="10">
    <source>
        <dbReference type="EMBL" id="OUP61547.1"/>
    </source>
</evidence>
<dbReference type="EMBL" id="NFKM01000003">
    <property type="protein sequence ID" value="OUP61547.1"/>
    <property type="molecule type" value="Genomic_DNA"/>
</dbReference>
<accession>A0A1Y4LY99</accession>
<keyword evidence="11" id="KW-1185">Reference proteome</keyword>
<dbReference type="GO" id="GO:0005829">
    <property type="term" value="C:cytosol"/>
    <property type="evidence" value="ECO:0007669"/>
    <property type="project" value="TreeGrafter"/>
</dbReference>
<keyword evidence="3 8" id="KW-0547">Nucleotide-binding</keyword>
<organism evidence="10 11">
    <name type="scientific">Faecalitalea cylindroides</name>
    <dbReference type="NCBI Taxonomy" id="39483"/>
    <lineage>
        <taxon>Bacteria</taxon>
        <taxon>Bacillati</taxon>
        <taxon>Bacillota</taxon>
        <taxon>Erysipelotrichia</taxon>
        <taxon>Erysipelotrichales</taxon>
        <taxon>Erysipelotrichaceae</taxon>
        <taxon>Faecalitalea</taxon>
    </lineage>
</organism>
<feature type="binding site" evidence="8">
    <location>
        <begin position="10"/>
        <end position="18"/>
    </location>
    <ligand>
        <name>ATP</name>
        <dbReference type="ChEBI" id="CHEBI:30616"/>
    </ligand>
</feature>
<keyword evidence="4 8" id="KW-0418">Kinase</keyword>
<evidence type="ECO:0000256" key="4">
    <source>
        <dbReference type="ARBA" id="ARBA00022777"/>
    </source>
</evidence>
<dbReference type="AlphaFoldDB" id="A0A1Y4LY99"/>
<evidence type="ECO:0000256" key="5">
    <source>
        <dbReference type="ARBA" id="ARBA00022840"/>
    </source>
</evidence>
<comment type="catalytic activity">
    <reaction evidence="7 8">
        <text>CMP + ATP = CDP + ADP</text>
        <dbReference type="Rhea" id="RHEA:11600"/>
        <dbReference type="ChEBI" id="CHEBI:30616"/>
        <dbReference type="ChEBI" id="CHEBI:58069"/>
        <dbReference type="ChEBI" id="CHEBI:60377"/>
        <dbReference type="ChEBI" id="CHEBI:456216"/>
        <dbReference type="EC" id="2.7.4.25"/>
    </reaction>
</comment>
<evidence type="ECO:0000256" key="8">
    <source>
        <dbReference type="HAMAP-Rule" id="MF_00238"/>
    </source>
</evidence>
<dbReference type="Proteomes" id="UP000195447">
    <property type="component" value="Unassembled WGS sequence"/>
</dbReference>
<comment type="catalytic activity">
    <reaction evidence="6 8">
        <text>dCMP + ATP = dCDP + ADP</text>
        <dbReference type="Rhea" id="RHEA:25094"/>
        <dbReference type="ChEBI" id="CHEBI:30616"/>
        <dbReference type="ChEBI" id="CHEBI:57566"/>
        <dbReference type="ChEBI" id="CHEBI:58593"/>
        <dbReference type="ChEBI" id="CHEBI:456216"/>
        <dbReference type="EC" id="2.7.4.25"/>
    </reaction>
</comment>
<keyword evidence="8" id="KW-0963">Cytoplasm</keyword>
<dbReference type="Pfam" id="PF02224">
    <property type="entry name" value="Cytidylate_kin"/>
    <property type="match status" value="1"/>
</dbReference>
<dbReference type="HAMAP" id="MF_00238">
    <property type="entry name" value="Cytidyl_kinase_type1"/>
    <property type="match status" value="1"/>
</dbReference>
<reference evidence="11" key="1">
    <citation type="submission" date="2017-04" db="EMBL/GenBank/DDBJ databases">
        <title>Function of individual gut microbiota members based on whole genome sequencing of pure cultures obtained from chicken caecum.</title>
        <authorList>
            <person name="Medvecky M."/>
            <person name="Cejkova D."/>
            <person name="Polansky O."/>
            <person name="Karasova D."/>
            <person name="Kubasova T."/>
            <person name="Cizek A."/>
            <person name="Rychlik I."/>
        </authorList>
    </citation>
    <scope>NUCLEOTIDE SEQUENCE [LARGE SCALE GENOMIC DNA]</scope>
    <source>
        <strain evidence="11">An178</strain>
    </source>
</reference>
<evidence type="ECO:0000256" key="6">
    <source>
        <dbReference type="ARBA" id="ARBA00047615"/>
    </source>
</evidence>
<evidence type="ECO:0000256" key="2">
    <source>
        <dbReference type="ARBA" id="ARBA00022679"/>
    </source>
</evidence>
<comment type="subcellular location">
    <subcellularLocation>
        <location evidence="8">Cytoplasm</location>
    </subcellularLocation>
</comment>
<dbReference type="GO" id="GO:0005524">
    <property type="term" value="F:ATP binding"/>
    <property type="evidence" value="ECO:0007669"/>
    <property type="project" value="UniProtKB-UniRule"/>
</dbReference>
<feature type="domain" description="Cytidylate kinase" evidence="9">
    <location>
        <begin position="6"/>
        <end position="215"/>
    </location>
</feature>
<name>A0A1Y4LY99_9FIRM</name>
<dbReference type="PANTHER" id="PTHR21299">
    <property type="entry name" value="CYTIDYLATE KINASE/PANTOATE-BETA-ALANINE LIGASE"/>
    <property type="match status" value="1"/>
</dbReference>
<protein>
    <recommendedName>
        <fullName evidence="8">Cytidylate kinase</fullName>
        <shortName evidence="8">CK</shortName>
        <ecNumber evidence="8">2.7.4.25</ecNumber>
    </recommendedName>
    <alternativeName>
        <fullName evidence="8">Cytidine monophosphate kinase</fullName>
        <shortName evidence="8">CMP kinase</shortName>
    </alternativeName>
</protein>